<evidence type="ECO:0000256" key="1">
    <source>
        <dbReference type="SAM" id="MobiDB-lite"/>
    </source>
</evidence>
<organism evidence="2">
    <name type="scientific">hydrothermal vent metagenome</name>
    <dbReference type="NCBI Taxonomy" id="652676"/>
    <lineage>
        <taxon>unclassified sequences</taxon>
        <taxon>metagenomes</taxon>
        <taxon>ecological metagenomes</taxon>
    </lineage>
</organism>
<sequence length="583" mass="58678">MEFKYKLLAVASTMALSTWAYNDLIDNDATEKALQEQIDLLTIDEKSALDDAVDSGIGGIIVEIPADDQRQYSLKNEARKSKLVPQGPIYSGPDITASQDDNDILPQKTSVSKSSKNQNVPRIVPQKPDQITREEAVNAAIDGSEESLKVLQQYFDSSAGQVDKISDLASKLLSDLGKSGLVSNDSSMKDAAARVIDAAARAATSAYTIPYSSVSDFGLSFGDIGWDFGPNKKIPHRGFIRITPTSSNIKGTGLLALEASKENDFLKDGILNVSSFGIPDVDKGNYRLYVFTAPLPSGMMISHPFGNRFGINGHQLRVIDTAKTGNPQWAKLSTNGVSLTGDAGHDENTSTPDVEPVSLGFEQSGDVNGWLLTTLVKNTGEPIEMKFEADGDAETYIVGIILSPTDMTDMEEKLNEQLFAMLENLAPGGTDSAGQTFNNDFTAQTFSQFFSNPNTRSGLGPNAQALDGFGSRITLPSTPGGGGGDGGDGGGGDGGDGGGGDGGDGGGGDGGGGDGGGGDGGGGDGGDGGGGGGGDGGGDGGDGGDGGGGDGGGGDGGGGDGGGGDGGGGDGGDGGGGGGGDGG</sequence>
<dbReference type="AlphaFoldDB" id="A0A3B0TCG4"/>
<feature type="region of interest" description="Disordered" evidence="1">
    <location>
        <begin position="84"/>
        <end position="130"/>
    </location>
</feature>
<reference evidence="2" key="1">
    <citation type="submission" date="2018-06" db="EMBL/GenBank/DDBJ databases">
        <authorList>
            <person name="Zhirakovskaya E."/>
        </authorList>
    </citation>
    <scope>NUCLEOTIDE SEQUENCE</scope>
</reference>
<dbReference type="EMBL" id="UOEJ01000195">
    <property type="protein sequence ID" value="VAW04616.1"/>
    <property type="molecule type" value="Genomic_DNA"/>
</dbReference>
<protein>
    <submittedName>
        <fullName evidence="2">Phage tail protein and peptidase (ACLAME 17)</fullName>
    </submittedName>
</protein>
<feature type="compositionally biased region" description="Polar residues" evidence="1">
    <location>
        <begin position="107"/>
        <end position="120"/>
    </location>
</feature>
<accession>A0A3B0TCG4</accession>
<evidence type="ECO:0000313" key="2">
    <source>
        <dbReference type="EMBL" id="VAW04616.1"/>
    </source>
</evidence>
<gene>
    <name evidence="2" type="ORF">MNBD_ALPHA01-1157</name>
</gene>
<proteinExistence type="predicted"/>
<feature type="compositionally biased region" description="Gly residues" evidence="1">
    <location>
        <begin position="479"/>
        <end position="583"/>
    </location>
</feature>
<feature type="region of interest" description="Disordered" evidence="1">
    <location>
        <begin position="452"/>
        <end position="583"/>
    </location>
</feature>
<name>A0A3B0TCG4_9ZZZZ</name>
<feature type="non-terminal residue" evidence="2">
    <location>
        <position position="583"/>
    </location>
</feature>